<dbReference type="Pfam" id="PF13304">
    <property type="entry name" value="AAA_21"/>
    <property type="match status" value="1"/>
</dbReference>
<feature type="domain" description="ATPase AAA-type core" evidence="1">
    <location>
        <begin position="349"/>
        <end position="418"/>
    </location>
</feature>
<dbReference type="InterPro" id="IPR003959">
    <property type="entry name" value="ATPase_AAA_core"/>
</dbReference>
<protein>
    <submittedName>
        <fullName evidence="2">AAA family ATPase</fullName>
    </submittedName>
</protein>
<comment type="caution">
    <text evidence="2">The sequence shown here is derived from an EMBL/GenBank/DDBJ whole genome shotgun (WGS) entry which is preliminary data.</text>
</comment>
<dbReference type="EMBL" id="JBHSDC010000007">
    <property type="protein sequence ID" value="MFC4231476.1"/>
    <property type="molecule type" value="Genomic_DNA"/>
</dbReference>
<dbReference type="PANTHER" id="PTHR43581:SF2">
    <property type="entry name" value="EXCINUCLEASE ATPASE SUBUNIT"/>
    <property type="match status" value="1"/>
</dbReference>
<sequence>MLFTIIERFGRIPYDAKNQFFLHWDDWNDYDYYTLFRLTYNDDSSTNIEIGSVKIAFINQKKLDRVYSIGHSFDELPQEYFSVGLDDSYYDNLNKLGSSTRDSVLIALRDIARDDDIFKIAMEQEVTHSSFLRGLSVTTITGQFRRMAFGDVRLTKYDFSFEAPKISGASSNILLTFKVRPHSKPPTNIHILIGRNGVGKTHLINNMINALYEADDDKNSFGKFNFERENNQELIFANLICVSFSAFDSTLPKAQNISPFTNIQYSYIGLQKLKDGSINEFYIKSKQEQAEDFFEGLNTCFHKSKIVKWKNAIEKLQSDEHFREANITSLGDLFIESPKLVKDKAIDLFSKLSSGHKIILLSITQLVAQTQERSFVLIDEPEAHLHPPLLSAFTRALSELLIQNNAVAIIATHSPVILQEVPNSCVWKLRRSGIEAIAERLEIETFGENVGRLTSAVFGLEVMNSGFYNILHKIVDEFESYNDALEHFDNNIGMEARSILMTLYNNKNNSVNSL</sequence>
<keyword evidence="3" id="KW-1185">Reference proteome</keyword>
<dbReference type="InterPro" id="IPR027417">
    <property type="entry name" value="P-loop_NTPase"/>
</dbReference>
<proteinExistence type="predicted"/>
<evidence type="ECO:0000313" key="3">
    <source>
        <dbReference type="Proteomes" id="UP001595906"/>
    </source>
</evidence>
<dbReference type="RefSeq" id="WP_379012963.1">
    <property type="nucleotide sequence ID" value="NZ_JBHSDC010000007.1"/>
</dbReference>
<dbReference type="PANTHER" id="PTHR43581">
    <property type="entry name" value="ATP/GTP PHOSPHATASE"/>
    <property type="match status" value="1"/>
</dbReference>
<dbReference type="SUPFAM" id="SSF52540">
    <property type="entry name" value="P-loop containing nucleoside triphosphate hydrolases"/>
    <property type="match status" value="1"/>
</dbReference>
<dbReference type="Proteomes" id="UP001595906">
    <property type="component" value="Unassembled WGS sequence"/>
</dbReference>
<evidence type="ECO:0000313" key="2">
    <source>
        <dbReference type="EMBL" id="MFC4231476.1"/>
    </source>
</evidence>
<dbReference type="Gene3D" id="3.40.50.300">
    <property type="entry name" value="P-loop containing nucleotide triphosphate hydrolases"/>
    <property type="match status" value="1"/>
</dbReference>
<gene>
    <name evidence="2" type="ORF">ACFOW1_06225</name>
</gene>
<dbReference type="InterPro" id="IPR051396">
    <property type="entry name" value="Bact_Antivir_Def_Nuclease"/>
</dbReference>
<organism evidence="2 3">
    <name type="scientific">Parasediminibacterium paludis</name>
    <dbReference type="NCBI Taxonomy" id="908966"/>
    <lineage>
        <taxon>Bacteria</taxon>
        <taxon>Pseudomonadati</taxon>
        <taxon>Bacteroidota</taxon>
        <taxon>Chitinophagia</taxon>
        <taxon>Chitinophagales</taxon>
        <taxon>Chitinophagaceae</taxon>
        <taxon>Parasediminibacterium</taxon>
    </lineage>
</organism>
<evidence type="ECO:0000259" key="1">
    <source>
        <dbReference type="Pfam" id="PF13304"/>
    </source>
</evidence>
<reference evidence="3" key="1">
    <citation type="journal article" date="2019" name="Int. J. Syst. Evol. Microbiol.">
        <title>The Global Catalogue of Microorganisms (GCM) 10K type strain sequencing project: providing services to taxonomists for standard genome sequencing and annotation.</title>
        <authorList>
            <consortium name="The Broad Institute Genomics Platform"/>
            <consortium name="The Broad Institute Genome Sequencing Center for Infectious Disease"/>
            <person name="Wu L."/>
            <person name="Ma J."/>
        </authorList>
    </citation>
    <scope>NUCLEOTIDE SEQUENCE [LARGE SCALE GENOMIC DNA]</scope>
    <source>
        <strain evidence="3">CECT 8010</strain>
    </source>
</reference>
<accession>A0ABV8PXS4</accession>
<name>A0ABV8PXS4_9BACT</name>